<proteinExistence type="predicted"/>
<evidence type="ECO:0000313" key="1">
    <source>
        <dbReference type="EMBL" id="BAJ02369.1"/>
    </source>
</evidence>
<keyword evidence="2" id="KW-1185">Reference proteome</keyword>
<reference evidence="2" key="1">
    <citation type="journal article" date="2010" name="Mol. Biosyst.">
        <title>Complete genome sequence and comparative analysis of Shewanella violacea, a psychrophilic and piezophilic bacterium from deep sea floor sediments.</title>
        <authorList>
            <person name="Aono E."/>
            <person name="Baba T."/>
            <person name="Ara T."/>
            <person name="Nishi T."/>
            <person name="Nakamichi T."/>
            <person name="Inamoto E."/>
            <person name="Toyonaga H."/>
            <person name="Hasegawa M."/>
            <person name="Takai Y."/>
            <person name="Okumura Y."/>
            <person name="Baba M."/>
            <person name="Tomita M."/>
            <person name="Kato C."/>
            <person name="Oshima T."/>
            <person name="Nakasone K."/>
            <person name="Mori H."/>
        </authorList>
    </citation>
    <scope>NUCLEOTIDE SEQUENCE [LARGE SCALE GENOMIC DNA]</scope>
    <source>
        <strain evidence="2">JCM 10179 / CIP 106290 / LMG 19151 / DSS12</strain>
    </source>
</reference>
<dbReference type="AlphaFoldDB" id="D4ZL20"/>
<accession>D4ZL20</accession>
<sequence length="37" mass="4484">MHFHKKPSWDKLKDSDVTLESVFNDRTRTYGLMLEEE</sequence>
<gene>
    <name evidence="1" type="ordered locus">SVI_2398</name>
</gene>
<dbReference type="EMBL" id="AP011177">
    <property type="protein sequence ID" value="BAJ02369.1"/>
    <property type="molecule type" value="Genomic_DNA"/>
</dbReference>
<organism evidence="1 2">
    <name type="scientific">Shewanella violacea (strain JCM 10179 / CIP 106290 / LMG 19151 / DSS12)</name>
    <dbReference type="NCBI Taxonomy" id="637905"/>
    <lineage>
        <taxon>Bacteria</taxon>
        <taxon>Pseudomonadati</taxon>
        <taxon>Pseudomonadota</taxon>
        <taxon>Gammaproteobacteria</taxon>
        <taxon>Alteromonadales</taxon>
        <taxon>Shewanellaceae</taxon>
        <taxon>Shewanella</taxon>
    </lineage>
</organism>
<protein>
    <submittedName>
        <fullName evidence="1">Uncharacterized protein</fullName>
    </submittedName>
</protein>
<dbReference type="KEGG" id="svo:SVI_2398"/>
<dbReference type="HOGENOM" id="CLU_3348588_0_0_6"/>
<name>D4ZL20_SHEVD</name>
<dbReference type="STRING" id="637905.SVI_2398"/>
<dbReference type="Proteomes" id="UP000002350">
    <property type="component" value="Chromosome"/>
</dbReference>
<evidence type="ECO:0000313" key="2">
    <source>
        <dbReference type="Proteomes" id="UP000002350"/>
    </source>
</evidence>